<dbReference type="Gene3D" id="1.10.10.10">
    <property type="entry name" value="Winged helix-like DNA-binding domain superfamily/Winged helix DNA-binding domain"/>
    <property type="match status" value="1"/>
</dbReference>
<dbReference type="InterPro" id="IPR014284">
    <property type="entry name" value="RNA_pol_sigma-70_dom"/>
</dbReference>
<protein>
    <submittedName>
        <fullName evidence="7">Sigma-70 family RNA polymerase sigma factor</fullName>
    </submittedName>
</protein>
<dbReference type="InterPro" id="IPR013325">
    <property type="entry name" value="RNA_pol_sigma_r2"/>
</dbReference>
<evidence type="ECO:0000259" key="5">
    <source>
        <dbReference type="Pfam" id="PF04542"/>
    </source>
</evidence>
<keyword evidence="2" id="KW-0805">Transcription regulation</keyword>
<accession>A0ABT8T9D0</accession>
<dbReference type="InterPro" id="IPR039425">
    <property type="entry name" value="RNA_pol_sigma-70-like"/>
</dbReference>
<feature type="domain" description="RNA polymerase sigma factor 70 region 4 type 2" evidence="6">
    <location>
        <begin position="114"/>
        <end position="160"/>
    </location>
</feature>
<dbReference type="EMBL" id="JAULRT010000031">
    <property type="protein sequence ID" value="MDO3380702.1"/>
    <property type="molecule type" value="Genomic_DNA"/>
</dbReference>
<dbReference type="SUPFAM" id="SSF88946">
    <property type="entry name" value="Sigma2 domain of RNA polymerase sigma factors"/>
    <property type="match status" value="1"/>
</dbReference>
<dbReference type="InterPro" id="IPR013249">
    <property type="entry name" value="RNA_pol_sigma70_r4_t2"/>
</dbReference>
<feature type="domain" description="RNA polymerase sigma-70 region 2" evidence="5">
    <location>
        <begin position="18"/>
        <end position="74"/>
    </location>
</feature>
<evidence type="ECO:0000313" key="7">
    <source>
        <dbReference type="EMBL" id="MDO3380702.1"/>
    </source>
</evidence>
<keyword evidence="8" id="KW-1185">Reference proteome</keyword>
<sequence>MHYSRGIEQFYFKALGLITRTVGKVVPPDDVEDIVQETYVKACQIRGDHSIQNPQAFLVRMARNLALDHVKRAEFRLASSLTGCAVEVEAQLTTPEDATVQVVASDEEFANFCEAVRQLPLQSRRAFVLKKVYGYSQKEIAKKLGISESTVEKHIATGLQRSRQYMKEKTMADSARVVTTRGRHD</sequence>
<evidence type="ECO:0000256" key="4">
    <source>
        <dbReference type="ARBA" id="ARBA00023163"/>
    </source>
</evidence>
<name>A0ABT8T9D0_9GAMM</name>
<dbReference type="InterPro" id="IPR013324">
    <property type="entry name" value="RNA_pol_sigma_r3/r4-like"/>
</dbReference>
<organism evidence="7 8">
    <name type="scientific">Gilvimarinus algae</name>
    <dbReference type="NCBI Taxonomy" id="3058037"/>
    <lineage>
        <taxon>Bacteria</taxon>
        <taxon>Pseudomonadati</taxon>
        <taxon>Pseudomonadota</taxon>
        <taxon>Gammaproteobacteria</taxon>
        <taxon>Cellvibrionales</taxon>
        <taxon>Cellvibrionaceae</taxon>
        <taxon>Gilvimarinus</taxon>
    </lineage>
</organism>
<dbReference type="RefSeq" id="WP_302710825.1">
    <property type="nucleotide sequence ID" value="NZ_JAULRT010000031.1"/>
</dbReference>
<evidence type="ECO:0000259" key="6">
    <source>
        <dbReference type="Pfam" id="PF08281"/>
    </source>
</evidence>
<dbReference type="SUPFAM" id="SSF88659">
    <property type="entry name" value="Sigma3 and sigma4 domains of RNA polymerase sigma factors"/>
    <property type="match status" value="1"/>
</dbReference>
<comment type="similarity">
    <text evidence="1">Belongs to the sigma-70 factor family. ECF subfamily.</text>
</comment>
<proteinExistence type="inferred from homology"/>
<dbReference type="PANTHER" id="PTHR43133:SF63">
    <property type="entry name" value="RNA POLYMERASE SIGMA FACTOR FECI-RELATED"/>
    <property type="match status" value="1"/>
</dbReference>
<reference evidence="7" key="1">
    <citation type="submission" date="2023-07" db="EMBL/GenBank/DDBJ databases">
        <title>Gilvimarinus algae sp. nov., isolated from the surface of Kelp.</title>
        <authorList>
            <person name="Sun Y.Y."/>
            <person name="Gong Y."/>
            <person name="Du Z.J."/>
        </authorList>
    </citation>
    <scope>NUCLEOTIDE SEQUENCE</scope>
    <source>
        <strain evidence="7">SDUM040014</strain>
    </source>
</reference>
<evidence type="ECO:0000256" key="3">
    <source>
        <dbReference type="ARBA" id="ARBA00023082"/>
    </source>
</evidence>
<dbReference type="PANTHER" id="PTHR43133">
    <property type="entry name" value="RNA POLYMERASE ECF-TYPE SIGMA FACTO"/>
    <property type="match status" value="1"/>
</dbReference>
<dbReference type="Gene3D" id="1.10.1740.10">
    <property type="match status" value="1"/>
</dbReference>
<keyword evidence="4" id="KW-0804">Transcription</keyword>
<comment type="caution">
    <text evidence="7">The sequence shown here is derived from an EMBL/GenBank/DDBJ whole genome shotgun (WGS) entry which is preliminary data.</text>
</comment>
<dbReference type="InterPro" id="IPR036388">
    <property type="entry name" value="WH-like_DNA-bd_sf"/>
</dbReference>
<dbReference type="NCBIfam" id="TIGR02937">
    <property type="entry name" value="sigma70-ECF"/>
    <property type="match status" value="1"/>
</dbReference>
<dbReference type="Pfam" id="PF08281">
    <property type="entry name" value="Sigma70_r4_2"/>
    <property type="match status" value="1"/>
</dbReference>
<evidence type="ECO:0000256" key="1">
    <source>
        <dbReference type="ARBA" id="ARBA00010641"/>
    </source>
</evidence>
<evidence type="ECO:0000313" key="8">
    <source>
        <dbReference type="Proteomes" id="UP001168380"/>
    </source>
</evidence>
<keyword evidence="3" id="KW-0731">Sigma factor</keyword>
<dbReference type="Pfam" id="PF04542">
    <property type="entry name" value="Sigma70_r2"/>
    <property type="match status" value="1"/>
</dbReference>
<gene>
    <name evidence="7" type="ORF">QWI16_00870</name>
</gene>
<dbReference type="InterPro" id="IPR007627">
    <property type="entry name" value="RNA_pol_sigma70_r2"/>
</dbReference>
<dbReference type="CDD" id="cd06171">
    <property type="entry name" value="Sigma70_r4"/>
    <property type="match status" value="1"/>
</dbReference>
<evidence type="ECO:0000256" key="2">
    <source>
        <dbReference type="ARBA" id="ARBA00023015"/>
    </source>
</evidence>
<dbReference type="Proteomes" id="UP001168380">
    <property type="component" value="Unassembled WGS sequence"/>
</dbReference>